<dbReference type="EMBL" id="CP000447">
    <property type="protein sequence ID" value="ABI72081.1"/>
    <property type="molecule type" value="Genomic_DNA"/>
</dbReference>
<proteinExistence type="predicted"/>
<dbReference type="STRING" id="318167.Sfri_2235"/>
<organism evidence="3 4">
    <name type="scientific">Shewanella frigidimarina (strain NCIMB 400)</name>
    <dbReference type="NCBI Taxonomy" id="318167"/>
    <lineage>
        <taxon>Bacteria</taxon>
        <taxon>Pseudomonadati</taxon>
        <taxon>Pseudomonadota</taxon>
        <taxon>Gammaproteobacteria</taxon>
        <taxon>Alteromonadales</taxon>
        <taxon>Shewanellaceae</taxon>
        <taxon>Shewanella</taxon>
    </lineage>
</organism>
<keyword evidence="1" id="KW-1133">Transmembrane helix</keyword>
<feature type="transmembrane region" description="Helical" evidence="1">
    <location>
        <begin position="46"/>
        <end position="64"/>
    </location>
</feature>
<feature type="domain" description="Nucleoside transporter/FeoB GTPase Gate" evidence="2">
    <location>
        <begin position="52"/>
        <end position="161"/>
    </location>
</feature>
<feature type="transmembrane region" description="Helical" evidence="1">
    <location>
        <begin position="143"/>
        <end position="163"/>
    </location>
</feature>
<feature type="transmembrane region" description="Helical" evidence="1">
    <location>
        <begin position="175"/>
        <end position="195"/>
    </location>
</feature>
<keyword evidence="1" id="KW-0812">Transmembrane</keyword>
<name>Q081I4_SHEFN</name>
<evidence type="ECO:0000313" key="4">
    <source>
        <dbReference type="Proteomes" id="UP000000684"/>
    </source>
</evidence>
<feature type="transmembrane region" description="Helical" evidence="1">
    <location>
        <begin position="9"/>
        <end position="26"/>
    </location>
</feature>
<dbReference type="Proteomes" id="UP000000684">
    <property type="component" value="Chromosome"/>
</dbReference>
<feature type="domain" description="Nucleoside transporter/FeoB GTPase Gate" evidence="2">
    <location>
        <begin position="279"/>
        <end position="382"/>
    </location>
</feature>
<dbReference type="InterPro" id="IPR011415">
    <property type="entry name" value="SpmA_SpmB"/>
</dbReference>
<reference evidence="3 4" key="1">
    <citation type="submission" date="2006-08" db="EMBL/GenBank/DDBJ databases">
        <title>Complete sequence of Shewanella frigidimarina NCIMB 400.</title>
        <authorList>
            <consortium name="US DOE Joint Genome Institute"/>
            <person name="Copeland A."/>
            <person name="Lucas S."/>
            <person name="Lapidus A."/>
            <person name="Barry K."/>
            <person name="Detter J.C."/>
            <person name="Glavina del Rio T."/>
            <person name="Hammon N."/>
            <person name="Israni S."/>
            <person name="Dalin E."/>
            <person name="Tice H."/>
            <person name="Pitluck S."/>
            <person name="Fredrickson J.K."/>
            <person name="Kolker E."/>
            <person name="McCuel L.A."/>
            <person name="DiChristina T."/>
            <person name="Nealson K.H."/>
            <person name="Newman D."/>
            <person name="Tiedje J.M."/>
            <person name="Zhou J."/>
            <person name="Romine M.F."/>
            <person name="Culley D.E."/>
            <person name="Serres M."/>
            <person name="Chertkov O."/>
            <person name="Brettin T."/>
            <person name="Bruce D."/>
            <person name="Han C."/>
            <person name="Tapia R."/>
            <person name="Gilna P."/>
            <person name="Schmutz J."/>
            <person name="Larimer F."/>
            <person name="Land M."/>
            <person name="Hauser L."/>
            <person name="Kyrpides N."/>
            <person name="Mikhailova N."/>
            <person name="Richardson P."/>
        </authorList>
    </citation>
    <scope>NUCLEOTIDE SEQUENCE [LARGE SCALE GENOMIC DNA]</scope>
    <source>
        <strain evidence="3 4">NCIMB 400</strain>
    </source>
</reference>
<accession>Q081I4</accession>
<dbReference type="eggNOG" id="COG0700">
    <property type="taxonomic scope" value="Bacteria"/>
</dbReference>
<dbReference type="Pfam" id="PF07670">
    <property type="entry name" value="Gate"/>
    <property type="match status" value="2"/>
</dbReference>
<dbReference type="KEGG" id="sfr:Sfri_2235"/>
<dbReference type="InterPro" id="IPR052549">
    <property type="entry name" value="SpmB"/>
</dbReference>
<keyword evidence="1" id="KW-0472">Membrane</keyword>
<evidence type="ECO:0000313" key="3">
    <source>
        <dbReference type="EMBL" id="ABI72081.1"/>
    </source>
</evidence>
<dbReference type="PIRSF" id="PIRSF036542">
    <property type="entry name" value="SpmA_SpmB"/>
    <property type="match status" value="1"/>
</dbReference>
<feature type="transmembrane region" description="Helical" evidence="1">
    <location>
        <begin position="388"/>
        <end position="411"/>
    </location>
</feature>
<feature type="transmembrane region" description="Helical" evidence="1">
    <location>
        <begin position="207"/>
        <end position="226"/>
    </location>
</feature>
<dbReference type="eggNOG" id="COG2715">
    <property type="taxonomic scope" value="Bacteria"/>
</dbReference>
<dbReference type="GO" id="GO:0005886">
    <property type="term" value="C:plasma membrane"/>
    <property type="evidence" value="ECO:0007669"/>
    <property type="project" value="TreeGrafter"/>
</dbReference>
<dbReference type="PANTHER" id="PTHR35793:SF2">
    <property type="entry name" value="INNER MEMBRANE PROTEIN YJIG"/>
    <property type="match status" value="1"/>
</dbReference>
<protein>
    <submittedName>
        <fullName evidence="3">Nucleoside recognition domain protein</fullName>
    </submittedName>
</protein>
<feature type="transmembrane region" description="Helical" evidence="1">
    <location>
        <begin position="232"/>
        <end position="257"/>
    </location>
</feature>
<sequence>MEWCVLNRVWLLFFIIAALSITIQLVNGNVDVLSESVTALFASAKLAADISLGLIGVLALWMGLMQVGEKAGVVGLFARIFEPLLSKLMPEVPRGHVAYGSISMNLTANMLGLDNAATPLGLKAMHDLQSLNPVKSVATNAQILFLVLNTSSVTLVPVTVFLYRAQQGAANPADIFLPILLATSVSTVVGLLVVALVQRISLINSVILAYAATIMSVFMAGIAYLVTLSAEAIGQVSMVLGNGILLLLILSFILVAGYRKIAVYDEFVDGAKQGFSQAIQLIPYLLAMLLAIGFLRASGALDYALQLLASGVSALGADTRFIDAMPTAFMKPFSGSGARAMMLETMSHHGVDSFAGRLAAILQGSTETTFYVLAVYFGSVGIRNGRHALGCGLAADFAGISAAIGVCYWFYG</sequence>
<keyword evidence="4" id="KW-1185">Reference proteome</keyword>
<dbReference type="PANTHER" id="PTHR35793">
    <property type="entry name" value="INNER MEMBRANE PROTEIN YJIG"/>
    <property type="match status" value="1"/>
</dbReference>
<evidence type="ECO:0000256" key="1">
    <source>
        <dbReference type="SAM" id="Phobius"/>
    </source>
</evidence>
<dbReference type="AlphaFoldDB" id="Q081I4"/>
<dbReference type="InterPro" id="IPR011642">
    <property type="entry name" value="Gate_dom"/>
</dbReference>
<dbReference type="HOGENOM" id="CLU_037414_0_0_6"/>
<feature type="transmembrane region" description="Helical" evidence="1">
    <location>
        <begin position="278"/>
        <end position="297"/>
    </location>
</feature>
<evidence type="ECO:0000259" key="2">
    <source>
        <dbReference type="Pfam" id="PF07670"/>
    </source>
</evidence>
<gene>
    <name evidence="3" type="ordered locus">Sfri_2235</name>
</gene>